<comment type="pathway">
    <text evidence="2">tRNA modification; wybutosine-tRNA(Phe) biosynthesis.</text>
</comment>
<evidence type="ECO:0000313" key="14">
    <source>
        <dbReference type="EMBL" id="CAH1397406.1"/>
    </source>
</evidence>
<dbReference type="Proteomes" id="UP001152798">
    <property type="component" value="Chromosome 3"/>
</dbReference>
<organism evidence="14 15">
    <name type="scientific">Nezara viridula</name>
    <name type="common">Southern green stink bug</name>
    <name type="synonym">Cimex viridulus</name>
    <dbReference type="NCBI Taxonomy" id="85310"/>
    <lineage>
        <taxon>Eukaryota</taxon>
        <taxon>Metazoa</taxon>
        <taxon>Ecdysozoa</taxon>
        <taxon>Arthropoda</taxon>
        <taxon>Hexapoda</taxon>
        <taxon>Insecta</taxon>
        <taxon>Pterygota</taxon>
        <taxon>Neoptera</taxon>
        <taxon>Paraneoptera</taxon>
        <taxon>Hemiptera</taxon>
        <taxon>Heteroptera</taxon>
        <taxon>Panheteroptera</taxon>
        <taxon>Pentatomomorpha</taxon>
        <taxon>Pentatomoidea</taxon>
        <taxon>Pentatomidae</taxon>
        <taxon>Pentatominae</taxon>
        <taxon>Nezara</taxon>
    </lineage>
</organism>
<evidence type="ECO:0000256" key="3">
    <source>
        <dbReference type="ARBA" id="ARBA00010703"/>
    </source>
</evidence>
<evidence type="ECO:0000256" key="11">
    <source>
        <dbReference type="ARBA" id="ARBA00029750"/>
    </source>
</evidence>
<dbReference type="SUPFAM" id="SSF53335">
    <property type="entry name" value="S-adenosyl-L-methionine-dependent methyltransferases"/>
    <property type="match status" value="1"/>
</dbReference>
<keyword evidence="9" id="KW-0949">S-adenosyl-L-methionine</keyword>
<comment type="catalytic activity">
    <reaction evidence="1">
        <text>7-[(3S)-3-amino-3-carboxypropyl]wyosine(37) in tRNA(Phe) + S-adenosyl-L-methionine = 7-[(3S)-(3-amino-3-methoxycarbonyl)propyl]wyosine(37) in tRNA(Phe) + S-adenosyl-L-homocysteine</text>
        <dbReference type="Rhea" id="RHEA:36903"/>
        <dbReference type="Rhea" id="RHEA-COMP:10379"/>
        <dbReference type="Rhea" id="RHEA-COMP:11844"/>
        <dbReference type="ChEBI" id="CHEBI:57856"/>
        <dbReference type="ChEBI" id="CHEBI:59789"/>
        <dbReference type="ChEBI" id="CHEBI:73543"/>
        <dbReference type="ChEBI" id="CHEBI:74275"/>
        <dbReference type="EC" id="2.1.1.290"/>
    </reaction>
</comment>
<keyword evidence="10" id="KW-0819">tRNA processing</keyword>
<evidence type="ECO:0000256" key="12">
    <source>
        <dbReference type="ARBA" id="ARBA00030847"/>
    </source>
</evidence>
<evidence type="ECO:0000256" key="13">
    <source>
        <dbReference type="ARBA" id="ARBA00049250"/>
    </source>
</evidence>
<dbReference type="OrthoDB" id="203237at2759"/>
<accession>A0A9P0MNU1</accession>
<evidence type="ECO:0000313" key="15">
    <source>
        <dbReference type="Proteomes" id="UP001152798"/>
    </source>
</evidence>
<reference evidence="14" key="1">
    <citation type="submission" date="2022-01" db="EMBL/GenBank/DDBJ databases">
        <authorList>
            <person name="King R."/>
        </authorList>
    </citation>
    <scope>NUCLEOTIDE SEQUENCE</scope>
</reference>
<evidence type="ECO:0000256" key="1">
    <source>
        <dbReference type="ARBA" id="ARBA00001806"/>
    </source>
</evidence>
<dbReference type="Gene3D" id="2.120.10.80">
    <property type="entry name" value="Kelch-type beta propeller"/>
    <property type="match status" value="1"/>
</dbReference>
<evidence type="ECO:0000256" key="7">
    <source>
        <dbReference type="ARBA" id="ARBA00022603"/>
    </source>
</evidence>
<comment type="catalytic activity">
    <reaction evidence="13">
        <text>7-[(3S)-(3-amino-3-methoxycarbonyl)propyl]wyosine(37) in tRNA(Phe) + S-adenosyl-L-methionine + CO2 = wybutosine(37) in tRNA(Phe) + S-adenosyl-L-homocysteine + 2 H(+)</text>
        <dbReference type="Rhea" id="RHEA:37119"/>
        <dbReference type="Rhea" id="RHEA-COMP:11844"/>
        <dbReference type="Rhea" id="RHEA-COMP:11847"/>
        <dbReference type="ChEBI" id="CHEBI:15378"/>
        <dbReference type="ChEBI" id="CHEBI:16526"/>
        <dbReference type="ChEBI" id="CHEBI:57856"/>
        <dbReference type="ChEBI" id="CHEBI:59789"/>
        <dbReference type="ChEBI" id="CHEBI:73544"/>
        <dbReference type="ChEBI" id="CHEBI:74275"/>
        <dbReference type="EC" id="2.3.1.231"/>
    </reaction>
</comment>
<keyword evidence="15" id="KW-1185">Reference proteome</keyword>
<keyword evidence="8" id="KW-0808">Transferase</keyword>
<dbReference type="GO" id="GO:0031591">
    <property type="term" value="P:wybutosine biosynthetic process"/>
    <property type="evidence" value="ECO:0007669"/>
    <property type="project" value="TreeGrafter"/>
</dbReference>
<dbReference type="GO" id="GO:0030488">
    <property type="term" value="P:tRNA methylation"/>
    <property type="evidence" value="ECO:0007669"/>
    <property type="project" value="TreeGrafter"/>
</dbReference>
<dbReference type="PANTHER" id="PTHR46529:SF1">
    <property type="entry name" value="TRNA WYBUTOSINE-SYNTHESIZING PROTEIN 4"/>
    <property type="match status" value="1"/>
</dbReference>
<dbReference type="Pfam" id="PF13418">
    <property type="entry name" value="Beta-prop_TYW4"/>
    <property type="match status" value="1"/>
</dbReference>
<protein>
    <recommendedName>
        <fullName evidence="6">tRNA wybutosine-synthesizing protein 4</fullName>
        <ecNumber evidence="5">2.1.1.290</ecNumber>
        <ecNumber evidence="4">2.3.1.231</ecNumber>
    </recommendedName>
    <alternativeName>
        <fullName evidence="12">tRNA(Phe) (7-(3-amino-3-(methoxycarbonyl)propyl)wyosine(37)-N)-methoxycarbonyltransferase</fullName>
    </alternativeName>
    <alternativeName>
        <fullName evidence="11">tRNA(Phe) (7-(3-amino-3-carboxypropyl)wyosine(37)-O)-methyltransferase</fullName>
    </alternativeName>
</protein>
<evidence type="ECO:0000256" key="2">
    <source>
        <dbReference type="ARBA" id="ARBA00004797"/>
    </source>
</evidence>
<dbReference type="GO" id="GO:0008175">
    <property type="term" value="F:tRNA methyltransferase activity"/>
    <property type="evidence" value="ECO:0007669"/>
    <property type="project" value="TreeGrafter"/>
</dbReference>
<comment type="similarity">
    <text evidence="3">Belongs to the methyltransferase superfamily. LCMT family.</text>
</comment>
<dbReference type="PANTHER" id="PTHR46529">
    <property type="entry name" value="TRNA WYBUTOSINE-SYNTHESIZING PROTEIN 4"/>
    <property type="match status" value="1"/>
</dbReference>
<dbReference type="InterPro" id="IPR015915">
    <property type="entry name" value="Kelch-typ_b-propeller"/>
</dbReference>
<dbReference type="EC" id="2.3.1.231" evidence="4"/>
<dbReference type="EC" id="2.1.1.290" evidence="5"/>
<keyword evidence="7" id="KW-0489">Methyltransferase</keyword>
<dbReference type="SUPFAM" id="SSF117281">
    <property type="entry name" value="Kelch motif"/>
    <property type="match status" value="2"/>
</dbReference>
<proteinExistence type="inferred from homology"/>
<dbReference type="InterPro" id="IPR029063">
    <property type="entry name" value="SAM-dependent_MTases_sf"/>
</dbReference>
<dbReference type="InterPro" id="IPR007213">
    <property type="entry name" value="Ppm1/Ppm2/Tcmp"/>
</dbReference>
<evidence type="ECO:0000256" key="4">
    <source>
        <dbReference type="ARBA" id="ARBA00012155"/>
    </source>
</evidence>
<dbReference type="Gene3D" id="3.40.50.150">
    <property type="entry name" value="Vaccinia Virus protein VP39"/>
    <property type="match status" value="1"/>
</dbReference>
<evidence type="ECO:0000256" key="8">
    <source>
        <dbReference type="ARBA" id="ARBA00022679"/>
    </source>
</evidence>
<evidence type="ECO:0000256" key="10">
    <source>
        <dbReference type="ARBA" id="ARBA00022694"/>
    </source>
</evidence>
<dbReference type="Pfam" id="PF04072">
    <property type="entry name" value="LCM"/>
    <property type="match status" value="1"/>
</dbReference>
<sequence>MQVQETNDYSIASKHSMVHRGYFIDDFMQYLSPKLKRRSPLINIGYYVRAVVVNEGIKLFLTLEPQVECQIVSLGAGFDTTFFRLVQKHENIKYFEIDFSDVVKRKISYIKNNENVISKLISPQETSFGLTSKHYSIISQDMTKIEELQSVLTGIGFDVGKPTLFFSECAITYMPEESSTKIIHWASGLENVMFMVYEQINPNDGFGRVMINHFSTIESPLKSVEKYRTKEDQIYRYKSCGFTDSYSVGAFEIYNKILSQEEHKRVLNLEPFDEWEEWHLTSSHYTLSAATKGLFEKASKFFSSFSTSRDFVQYDSTLGWDALIELGLKLYAHSALPIWNSDAVLIIGGFGISNDSKHKRMEQMGLLNLKTMKVEKITPPSVDGITWDCLYHTCSLLSDSKNETSFLLYGGRTSPVNQVNKSGFVITIKKDGEDVRISGRKVEHNESYPEGRRRHCALNVNGGVFLCGGLSVEKGVLLKVLDDSWLFTHDEQWVKLDSKMSPRFSHSVTGHCNQIFITGGLSQEFEPLNDLWSFDISANVWTYYDLNILPRYSHTSHYINDWIVLIGGVNYLSENQPGICIINLKDKIYKEFKLPESKETSPVMLHNHCSILLSDLNSVYVIGGGGNCFSFGTSFNEYLILFHCNKILNR</sequence>
<dbReference type="AlphaFoldDB" id="A0A9P0MNU1"/>
<gene>
    <name evidence="14" type="ORF">NEZAVI_LOCUS7235</name>
</gene>
<name>A0A9P0MNU1_NEZVI</name>
<evidence type="ECO:0000256" key="5">
    <source>
        <dbReference type="ARBA" id="ARBA00012779"/>
    </source>
</evidence>
<dbReference type="EMBL" id="OV725079">
    <property type="protein sequence ID" value="CAH1397406.1"/>
    <property type="molecule type" value="Genomic_DNA"/>
</dbReference>
<evidence type="ECO:0000256" key="9">
    <source>
        <dbReference type="ARBA" id="ARBA00022691"/>
    </source>
</evidence>
<evidence type="ECO:0000256" key="6">
    <source>
        <dbReference type="ARBA" id="ARBA00018045"/>
    </source>
</evidence>